<dbReference type="PANTHER" id="PTHR11945:SF521">
    <property type="entry name" value="AGAMOUS-LIKE 48-RELATED"/>
    <property type="match status" value="1"/>
</dbReference>
<dbReference type="Proteomes" id="UP000796880">
    <property type="component" value="Unassembled WGS sequence"/>
</dbReference>
<dbReference type="PROSITE" id="PS50066">
    <property type="entry name" value="MADS_BOX_2"/>
    <property type="match status" value="1"/>
</dbReference>
<dbReference type="InterPro" id="IPR033897">
    <property type="entry name" value="SRF-like_MADS-box"/>
</dbReference>
<dbReference type="OrthoDB" id="1151435at2759"/>
<dbReference type="GO" id="GO:0045944">
    <property type="term" value="P:positive regulation of transcription by RNA polymerase II"/>
    <property type="evidence" value="ECO:0007669"/>
    <property type="project" value="InterPro"/>
</dbReference>
<keyword evidence="3" id="KW-0238">DNA-binding</keyword>
<evidence type="ECO:0000313" key="8">
    <source>
        <dbReference type="EMBL" id="KAF3442761.1"/>
    </source>
</evidence>
<evidence type="ECO:0000256" key="6">
    <source>
        <dbReference type="SAM" id="MobiDB-lite"/>
    </source>
</evidence>
<evidence type="ECO:0000256" key="4">
    <source>
        <dbReference type="ARBA" id="ARBA00023163"/>
    </source>
</evidence>
<name>A0A8K0MDM0_9ROSA</name>
<dbReference type="InterPro" id="IPR036879">
    <property type="entry name" value="TF_MADSbox_sf"/>
</dbReference>
<dbReference type="EMBL" id="VOIH02000007">
    <property type="protein sequence ID" value="KAF3442761.1"/>
    <property type="molecule type" value="Genomic_DNA"/>
</dbReference>
<protein>
    <recommendedName>
        <fullName evidence="7">MADS-box domain-containing protein</fullName>
    </recommendedName>
</protein>
<feature type="region of interest" description="Disordered" evidence="6">
    <location>
        <begin position="223"/>
        <end position="244"/>
    </location>
</feature>
<dbReference type="GO" id="GO:0005634">
    <property type="term" value="C:nucleus"/>
    <property type="evidence" value="ECO:0007669"/>
    <property type="project" value="UniProtKB-SubCell"/>
</dbReference>
<organism evidence="8 9">
    <name type="scientific">Rhamnella rubrinervis</name>
    <dbReference type="NCBI Taxonomy" id="2594499"/>
    <lineage>
        <taxon>Eukaryota</taxon>
        <taxon>Viridiplantae</taxon>
        <taxon>Streptophyta</taxon>
        <taxon>Embryophyta</taxon>
        <taxon>Tracheophyta</taxon>
        <taxon>Spermatophyta</taxon>
        <taxon>Magnoliopsida</taxon>
        <taxon>eudicotyledons</taxon>
        <taxon>Gunneridae</taxon>
        <taxon>Pentapetalae</taxon>
        <taxon>rosids</taxon>
        <taxon>fabids</taxon>
        <taxon>Rosales</taxon>
        <taxon>Rhamnaceae</taxon>
        <taxon>rhamnoid group</taxon>
        <taxon>Rhamneae</taxon>
        <taxon>Rhamnella</taxon>
    </lineage>
</organism>
<dbReference type="CDD" id="cd00266">
    <property type="entry name" value="MADS_SRF_like"/>
    <property type="match status" value="1"/>
</dbReference>
<evidence type="ECO:0000313" key="9">
    <source>
        <dbReference type="Proteomes" id="UP000796880"/>
    </source>
</evidence>
<dbReference type="GO" id="GO:0000978">
    <property type="term" value="F:RNA polymerase II cis-regulatory region sequence-specific DNA binding"/>
    <property type="evidence" value="ECO:0007669"/>
    <property type="project" value="TreeGrafter"/>
</dbReference>
<evidence type="ECO:0000256" key="3">
    <source>
        <dbReference type="ARBA" id="ARBA00023125"/>
    </source>
</evidence>
<dbReference type="Gene3D" id="3.40.1810.10">
    <property type="entry name" value="Transcription factor, MADS-box"/>
    <property type="match status" value="1"/>
</dbReference>
<dbReference type="InterPro" id="IPR002100">
    <property type="entry name" value="TF_MADSbox"/>
</dbReference>
<evidence type="ECO:0000256" key="2">
    <source>
        <dbReference type="ARBA" id="ARBA00023015"/>
    </source>
</evidence>
<keyword evidence="2" id="KW-0805">Transcription regulation</keyword>
<dbReference type="PANTHER" id="PTHR11945">
    <property type="entry name" value="MADS BOX PROTEIN"/>
    <property type="match status" value="1"/>
</dbReference>
<comment type="caution">
    <text evidence="8">The sequence shown here is derived from an EMBL/GenBank/DDBJ whole genome shotgun (WGS) entry which is preliminary data.</text>
</comment>
<dbReference type="Pfam" id="PF00319">
    <property type="entry name" value="SRF-TF"/>
    <property type="match status" value="1"/>
</dbReference>
<evidence type="ECO:0000259" key="7">
    <source>
        <dbReference type="PROSITE" id="PS50066"/>
    </source>
</evidence>
<sequence length="429" mass="46658">MTRKKVKLVWIVNDNARKASFKKRRAGLLKKVSELTTLCGVSAFVIIYGPDDAEPAVWPSRQEVHRMLTRFQRVPDIERCKKMMNQEGYIRERSGKMQEQLRKHHRKNRDMEMASVMHLIHRGKQLIEFETKELTGLVWMLEEKMKEIRRRVEYFQQAPLPLPGSFLSDYQDNTEAGPDQETTTMMSQILGAGNSIDGRRTSPPPTTDPFWWENLHLEMMKQRGNDNNHNKNGGGGGGRSSAIRSDVGQQFPTLVPPQGYGIYRVAPNNNIDVVNGNEVGLGYGYFGGGNNISAIAGNDHNNVVGLVAQMNYGIGGIGGGISGDQVGIGMSMASNNGGIDMGFGVQAYNQGHVGTGNGISHGGVGGNDMGIGKFPIDNGNNNNNEGSSVNGSEMGLLPLGLFGAGSTAGSDAGLPFDVSKNHWPAHFSP</sequence>
<feature type="domain" description="MADS-box" evidence="7">
    <location>
        <begin position="1"/>
        <end position="49"/>
    </location>
</feature>
<comment type="subcellular location">
    <subcellularLocation>
        <location evidence="1">Nucleus</location>
    </subcellularLocation>
</comment>
<keyword evidence="4" id="KW-0804">Transcription</keyword>
<dbReference type="PRINTS" id="PR00404">
    <property type="entry name" value="MADSDOMAIN"/>
</dbReference>
<accession>A0A8K0MDM0</accession>
<evidence type="ECO:0000256" key="1">
    <source>
        <dbReference type="ARBA" id="ARBA00004123"/>
    </source>
</evidence>
<proteinExistence type="predicted"/>
<dbReference type="AlphaFoldDB" id="A0A8K0MDM0"/>
<evidence type="ECO:0000256" key="5">
    <source>
        <dbReference type="ARBA" id="ARBA00023242"/>
    </source>
</evidence>
<dbReference type="SMART" id="SM00432">
    <property type="entry name" value="MADS"/>
    <property type="match status" value="1"/>
</dbReference>
<dbReference type="FunFam" id="3.40.1810.10:FF:000024">
    <property type="entry name" value="Agamous-like MADS-box protein AGL80"/>
    <property type="match status" value="1"/>
</dbReference>
<dbReference type="GO" id="GO:0000981">
    <property type="term" value="F:DNA-binding transcription factor activity, RNA polymerase II-specific"/>
    <property type="evidence" value="ECO:0007669"/>
    <property type="project" value="InterPro"/>
</dbReference>
<dbReference type="SUPFAM" id="SSF55455">
    <property type="entry name" value="SRF-like"/>
    <property type="match status" value="1"/>
</dbReference>
<keyword evidence="5" id="KW-0539">Nucleus</keyword>
<gene>
    <name evidence="8" type="ORF">FNV43_RR16678</name>
</gene>
<dbReference type="GO" id="GO:0046983">
    <property type="term" value="F:protein dimerization activity"/>
    <property type="evidence" value="ECO:0007669"/>
    <property type="project" value="InterPro"/>
</dbReference>
<keyword evidence="9" id="KW-1185">Reference proteome</keyword>
<reference evidence="8" key="1">
    <citation type="submission" date="2020-03" db="EMBL/GenBank/DDBJ databases">
        <title>A high-quality chromosome-level genome assembly of a woody plant with both climbing and erect habits, Rhamnella rubrinervis.</title>
        <authorList>
            <person name="Lu Z."/>
            <person name="Yang Y."/>
            <person name="Zhu X."/>
            <person name="Sun Y."/>
        </authorList>
    </citation>
    <scope>NUCLEOTIDE SEQUENCE</scope>
    <source>
        <strain evidence="8">BYM</strain>
        <tissue evidence="8">Leaf</tissue>
    </source>
</reference>